<reference evidence="4 5" key="1">
    <citation type="journal article" date="2018" name="Mol. Plant">
        <title>The genome of Artemisia annua provides insight into the evolution of Asteraceae family and artemisinin biosynthesis.</title>
        <authorList>
            <person name="Shen Q."/>
            <person name="Zhang L."/>
            <person name="Liao Z."/>
            <person name="Wang S."/>
            <person name="Yan T."/>
            <person name="Shi P."/>
            <person name="Liu M."/>
            <person name="Fu X."/>
            <person name="Pan Q."/>
            <person name="Wang Y."/>
            <person name="Lv Z."/>
            <person name="Lu X."/>
            <person name="Zhang F."/>
            <person name="Jiang W."/>
            <person name="Ma Y."/>
            <person name="Chen M."/>
            <person name="Hao X."/>
            <person name="Li L."/>
            <person name="Tang Y."/>
            <person name="Lv G."/>
            <person name="Zhou Y."/>
            <person name="Sun X."/>
            <person name="Brodelius P.E."/>
            <person name="Rose J.K.C."/>
            <person name="Tang K."/>
        </authorList>
    </citation>
    <scope>NUCLEOTIDE SEQUENCE [LARGE SCALE GENOMIC DNA]</scope>
    <source>
        <strain evidence="5">cv. Huhao1</strain>
        <tissue evidence="4">Leaf</tissue>
    </source>
</reference>
<dbReference type="GO" id="GO:0009630">
    <property type="term" value="P:gravitropism"/>
    <property type="evidence" value="ECO:0007669"/>
    <property type="project" value="InterPro"/>
</dbReference>
<evidence type="ECO:0000256" key="2">
    <source>
        <dbReference type="ARBA" id="ARBA00024198"/>
    </source>
</evidence>
<feature type="compositionally biased region" description="Polar residues" evidence="3">
    <location>
        <begin position="67"/>
        <end position="76"/>
    </location>
</feature>
<dbReference type="InterPro" id="IPR044683">
    <property type="entry name" value="LAZY"/>
</dbReference>
<evidence type="ECO:0000313" key="4">
    <source>
        <dbReference type="EMBL" id="PWA71010.1"/>
    </source>
</evidence>
<dbReference type="PANTHER" id="PTHR34045">
    <property type="entry name" value="OS03G0406300 PROTEIN"/>
    <property type="match status" value="1"/>
</dbReference>
<feature type="compositionally biased region" description="Acidic residues" evidence="3">
    <location>
        <begin position="208"/>
        <end position="218"/>
    </location>
</feature>
<evidence type="ECO:0000256" key="1">
    <source>
        <dbReference type="ARBA" id="ARBA00022604"/>
    </source>
</evidence>
<dbReference type="GO" id="GO:0040008">
    <property type="term" value="P:regulation of growth"/>
    <property type="evidence" value="ECO:0007669"/>
    <property type="project" value="InterPro"/>
</dbReference>
<feature type="region of interest" description="Disordered" evidence="3">
    <location>
        <begin position="188"/>
        <end position="225"/>
    </location>
</feature>
<dbReference type="OrthoDB" id="1729737at2759"/>
<dbReference type="EMBL" id="PKPP01003149">
    <property type="protein sequence ID" value="PWA71010.1"/>
    <property type="molecule type" value="Genomic_DNA"/>
</dbReference>
<gene>
    <name evidence="4" type="ORF">CTI12_AA276440</name>
</gene>
<protein>
    <submittedName>
        <fullName evidence="4">Uncharacterized protein</fullName>
    </submittedName>
</protein>
<keyword evidence="5" id="KW-1185">Reference proteome</keyword>
<dbReference type="Proteomes" id="UP000245207">
    <property type="component" value="Unassembled WGS sequence"/>
</dbReference>
<feature type="region of interest" description="Disordered" evidence="3">
    <location>
        <begin position="57"/>
        <end position="80"/>
    </location>
</feature>
<evidence type="ECO:0000313" key="5">
    <source>
        <dbReference type="Proteomes" id="UP000245207"/>
    </source>
</evidence>
<evidence type="ECO:0000256" key="3">
    <source>
        <dbReference type="SAM" id="MobiDB-lite"/>
    </source>
</evidence>
<dbReference type="STRING" id="35608.A0A2U1NBZ6"/>
<sequence>MKIFSWMQSKLNGKQVTKKPNTVAANNHMGQATSKEEFSDWPQSLLAIGTFGISNLRADPETESEGPCQSHSQNPTPEEEFLSFLETEEEEEEAEESAETLSSEAVCEDLVLNKDVRLRRSISGMFSRGKEILVDHKKNVIRKKSLSFFLKKMFTSRDRLNHVLPDPTFDKSRMEKILRSILNKKIHPQSATAKPVPNKYLTGKDVPMDDQSDEEDDSERSTWVKTDSECKNLLSFSYFS</sequence>
<name>A0A2U1NBZ6_ARTAN</name>
<proteinExistence type="inferred from homology"/>
<accession>A0A2U1NBZ6</accession>
<organism evidence="4 5">
    <name type="scientific">Artemisia annua</name>
    <name type="common">Sweet wormwood</name>
    <dbReference type="NCBI Taxonomy" id="35608"/>
    <lineage>
        <taxon>Eukaryota</taxon>
        <taxon>Viridiplantae</taxon>
        <taxon>Streptophyta</taxon>
        <taxon>Embryophyta</taxon>
        <taxon>Tracheophyta</taxon>
        <taxon>Spermatophyta</taxon>
        <taxon>Magnoliopsida</taxon>
        <taxon>eudicotyledons</taxon>
        <taxon>Gunneridae</taxon>
        <taxon>Pentapetalae</taxon>
        <taxon>asterids</taxon>
        <taxon>campanulids</taxon>
        <taxon>Asterales</taxon>
        <taxon>Asteraceae</taxon>
        <taxon>Asteroideae</taxon>
        <taxon>Anthemideae</taxon>
        <taxon>Artemisiinae</taxon>
        <taxon>Artemisia</taxon>
    </lineage>
</organism>
<dbReference type="AlphaFoldDB" id="A0A2U1NBZ6"/>
<dbReference type="PANTHER" id="PTHR34045:SF12">
    <property type="entry name" value="NGR2"/>
    <property type="match status" value="1"/>
</dbReference>
<comment type="caution">
    <text evidence="4">The sequence shown here is derived from an EMBL/GenBank/DDBJ whole genome shotgun (WGS) entry which is preliminary data.</text>
</comment>
<keyword evidence="1" id="KW-0341">Growth regulation</keyword>
<comment type="similarity">
    <text evidence="2">Belongs to the LAZY family.</text>
</comment>